<keyword evidence="1" id="KW-0175">Coiled coil</keyword>
<accession>A0AAD1YAN0</accession>
<organism evidence="3 4">
    <name type="scientific">Euplotes crassus</name>
    <dbReference type="NCBI Taxonomy" id="5936"/>
    <lineage>
        <taxon>Eukaryota</taxon>
        <taxon>Sar</taxon>
        <taxon>Alveolata</taxon>
        <taxon>Ciliophora</taxon>
        <taxon>Intramacronucleata</taxon>
        <taxon>Spirotrichea</taxon>
        <taxon>Hypotrichia</taxon>
        <taxon>Euplotida</taxon>
        <taxon>Euplotidae</taxon>
        <taxon>Moneuplotes</taxon>
    </lineage>
</organism>
<evidence type="ECO:0000313" key="3">
    <source>
        <dbReference type="EMBL" id="CAI2387642.1"/>
    </source>
</evidence>
<protein>
    <submittedName>
        <fullName evidence="3">Uncharacterized protein</fullName>
    </submittedName>
</protein>
<feature type="compositionally biased region" description="Polar residues" evidence="2">
    <location>
        <begin position="406"/>
        <end position="417"/>
    </location>
</feature>
<sequence>MNKDLQKSYTYDHRPDISSAYDLQDWRGQAKSQSKFIQQIQENDKKFQREQKNYLNQEYQRSLNDHEMQKMLQKTEKNDEMNKLRQRYKNYEKFRDEVKASEATSRHQLAYELGQSIKHKEHKRSIERDQDVFQGQNLVKIAQKSLQKEKNERERLLKNYRKEFKEDINTRNMQKKIQEEMYLKEKDELNSMFLQRSMDELDREKKYQEHFVKMNERQMKRNQNLIKHLNRSTTELRKDEIDHKINEGSQEYPQPGFNDSYQDIEFRNSFSRDRTQNSLNERKKVESLKKLQFRKILQDQIRQRRQSNNSFFKIGQNIDSRTLGNTDESPYKGMAMIPGINSTSSFLSKKHSSGIDATIDEHQRKMQKHVNPYFNKMMPNKPIVKRNSSIRMSLNNLREMKPADKINQTRISNNKSSGDIPKPHSYTTSAKKTLIPASKDSLTPPNPHIQAPVNPSHHRRASSSLADPIPAPSPYKNHLKAIQNLSSTDLKPSPSLKTHPTGISQPNGSNVPQNLTVGVPRIRKAPLNFPIAHPKPEFYNPHINLF</sequence>
<dbReference type="AlphaFoldDB" id="A0AAD1YAN0"/>
<dbReference type="EMBL" id="CAMPGE010030137">
    <property type="protein sequence ID" value="CAI2387642.1"/>
    <property type="molecule type" value="Genomic_DNA"/>
</dbReference>
<keyword evidence="4" id="KW-1185">Reference proteome</keyword>
<feature type="compositionally biased region" description="Polar residues" evidence="2">
    <location>
        <begin position="483"/>
        <end position="513"/>
    </location>
</feature>
<evidence type="ECO:0000313" key="4">
    <source>
        <dbReference type="Proteomes" id="UP001295684"/>
    </source>
</evidence>
<evidence type="ECO:0000256" key="1">
    <source>
        <dbReference type="SAM" id="Coils"/>
    </source>
</evidence>
<feature type="region of interest" description="Disordered" evidence="2">
    <location>
        <begin position="399"/>
        <end position="513"/>
    </location>
</feature>
<comment type="caution">
    <text evidence="3">The sequence shown here is derived from an EMBL/GenBank/DDBJ whole genome shotgun (WGS) entry which is preliminary data.</text>
</comment>
<reference evidence="3" key="1">
    <citation type="submission" date="2023-07" db="EMBL/GenBank/DDBJ databases">
        <authorList>
            <consortium name="AG Swart"/>
            <person name="Singh M."/>
            <person name="Singh A."/>
            <person name="Seah K."/>
            <person name="Emmerich C."/>
        </authorList>
    </citation>
    <scope>NUCLEOTIDE SEQUENCE</scope>
    <source>
        <strain evidence="3">DP1</strain>
    </source>
</reference>
<proteinExistence type="predicted"/>
<evidence type="ECO:0000256" key="2">
    <source>
        <dbReference type="SAM" id="MobiDB-lite"/>
    </source>
</evidence>
<gene>
    <name evidence="3" type="ORF">ECRASSUSDP1_LOCUS29276</name>
</gene>
<name>A0AAD1YAN0_EUPCR</name>
<feature type="coiled-coil region" evidence="1">
    <location>
        <begin position="139"/>
        <end position="166"/>
    </location>
</feature>
<dbReference type="Proteomes" id="UP001295684">
    <property type="component" value="Unassembled WGS sequence"/>
</dbReference>
<feature type="coiled-coil region" evidence="1">
    <location>
        <begin position="37"/>
        <end position="101"/>
    </location>
</feature>